<name>F0GTB6_9FIRM</name>
<comment type="similarity">
    <text evidence="1 4">Belongs to the bacterial solute-binding protein 9 family.</text>
</comment>
<evidence type="ECO:0000313" key="5">
    <source>
        <dbReference type="EMBL" id="EGC82908.1"/>
    </source>
</evidence>
<dbReference type="SUPFAM" id="SSF53807">
    <property type="entry name" value="Helical backbone' metal receptor"/>
    <property type="match status" value="1"/>
</dbReference>
<dbReference type="PROSITE" id="PS51257">
    <property type="entry name" value="PROKAR_LIPOPROTEIN"/>
    <property type="match status" value="1"/>
</dbReference>
<dbReference type="PATRIC" id="fig|879305.3.peg.48"/>
<dbReference type="PRINTS" id="PR00691">
    <property type="entry name" value="ADHESINB"/>
</dbReference>
<gene>
    <name evidence="5" type="ORF">HMPREF9290_1674</name>
</gene>
<sequence length="440" mass="50679">MKRLKKISLIIFALIFFVACGKNEKEDKRPLVYTSFYPINDLTKKIAGDSLNVQSFMPEEKEAHLWEPSAKDMKKLAKADLLVVNGANMEPWLDSVKENLPDLDILKLSDSVDLITYKGQAAIGDFQYMARIDVTDKVQKFDFAHTHEDMMRVAFIKDEGLSQEELVKKAKEVMSQKGELVSQKSTINVEEGKVYGLEMGHESGEIFYKMPKAGKWIFVSDRVSEDLLPYYLMDENGDLLKDTNREESLMEGSSSGFDKISYDPHSWLSITNGKKYLNAIQDKLIEKYPENEKIYKKNKLKYVDQLTDIDAEYKEKFKKLDQREFLTIHYAYAYIARDFDLIQYPLQGLTSLESPSLKTIKKAVNFAKDKNIDTIFYEFGKNPKEAKALAEELGGKISPLASMEFMTSEQEKKKMDYIDLMRMNLDNLYESMKGDESESN</sequence>
<comment type="caution">
    <text evidence="5">The sequence shown here is derived from an EMBL/GenBank/DDBJ whole genome shotgun (WGS) entry which is preliminary data.</text>
</comment>
<dbReference type="InterPro" id="IPR006129">
    <property type="entry name" value="AdhesinB"/>
</dbReference>
<dbReference type="STRING" id="879305.HMPREF9290_1674"/>
<dbReference type="PANTHER" id="PTHR42953:SF3">
    <property type="entry name" value="HIGH-AFFINITY ZINC UPTAKE SYSTEM PROTEIN ZNUA"/>
    <property type="match status" value="1"/>
</dbReference>
<dbReference type="GO" id="GO:0007155">
    <property type="term" value="P:cell adhesion"/>
    <property type="evidence" value="ECO:0007669"/>
    <property type="project" value="InterPro"/>
</dbReference>
<dbReference type="InterPro" id="IPR050492">
    <property type="entry name" value="Bact_metal-bind_prot9"/>
</dbReference>
<dbReference type="GO" id="GO:0046872">
    <property type="term" value="F:metal ion binding"/>
    <property type="evidence" value="ECO:0007669"/>
    <property type="project" value="InterPro"/>
</dbReference>
<dbReference type="EMBL" id="AEXM01000001">
    <property type="protein sequence ID" value="EGC82908.1"/>
    <property type="molecule type" value="Genomic_DNA"/>
</dbReference>
<dbReference type="InterPro" id="IPR006128">
    <property type="entry name" value="Lipoprotein_PsaA-like"/>
</dbReference>
<dbReference type="Pfam" id="PF01297">
    <property type="entry name" value="ZnuA"/>
    <property type="match status" value="1"/>
</dbReference>
<dbReference type="PANTHER" id="PTHR42953">
    <property type="entry name" value="HIGH-AFFINITY ZINC UPTAKE SYSTEM PROTEIN ZNUA-RELATED"/>
    <property type="match status" value="1"/>
</dbReference>
<dbReference type="InterPro" id="IPR006127">
    <property type="entry name" value="ZnuA-like"/>
</dbReference>
<evidence type="ECO:0000256" key="3">
    <source>
        <dbReference type="ARBA" id="ARBA00022729"/>
    </source>
</evidence>
<dbReference type="AlphaFoldDB" id="F0GTB6"/>
<accession>F0GTB6</accession>
<keyword evidence="6" id="KW-1185">Reference proteome</keyword>
<dbReference type="Gene3D" id="3.40.50.1980">
    <property type="entry name" value="Nitrogenase molybdenum iron protein domain"/>
    <property type="match status" value="2"/>
</dbReference>
<keyword evidence="3" id="KW-0732">Signal</keyword>
<dbReference type="PRINTS" id="PR00690">
    <property type="entry name" value="ADHESNFAMILY"/>
</dbReference>
<proteinExistence type="inferred from homology"/>
<dbReference type="GO" id="GO:0030001">
    <property type="term" value="P:metal ion transport"/>
    <property type="evidence" value="ECO:0007669"/>
    <property type="project" value="InterPro"/>
</dbReference>
<dbReference type="RefSeq" id="WP_004833754.1">
    <property type="nucleotide sequence ID" value="NZ_AEXM01000001.1"/>
</dbReference>
<evidence type="ECO:0000256" key="2">
    <source>
        <dbReference type="ARBA" id="ARBA00022448"/>
    </source>
</evidence>
<keyword evidence="2 4" id="KW-0813">Transport</keyword>
<protein>
    <submittedName>
        <fullName evidence="5">ABC transporter, substrate-binding protein</fullName>
    </submittedName>
</protein>
<dbReference type="Proteomes" id="UP000005286">
    <property type="component" value="Unassembled WGS sequence"/>
</dbReference>
<evidence type="ECO:0000256" key="1">
    <source>
        <dbReference type="ARBA" id="ARBA00011028"/>
    </source>
</evidence>
<evidence type="ECO:0000256" key="4">
    <source>
        <dbReference type="RuleBase" id="RU003512"/>
    </source>
</evidence>
<reference evidence="5 6" key="1">
    <citation type="submission" date="2011-01" db="EMBL/GenBank/DDBJ databases">
        <authorList>
            <person name="Durkin A.S."/>
            <person name="Madupu R."/>
            <person name="Torralba M."/>
            <person name="Gillis M."/>
            <person name="Methe B."/>
            <person name="Sutton G."/>
            <person name="Nelson K.E."/>
        </authorList>
    </citation>
    <scope>NUCLEOTIDE SEQUENCE [LARGE SCALE GENOMIC DNA]</scope>
    <source>
        <strain evidence="5 6">ACS-065-V-Col13</strain>
    </source>
</reference>
<evidence type="ECO:0000313" key="6">
    <source>
        <dbReference type="Proteomes" id="UP000005286"/>
    </source>
</evidence>
<organism evidence="5 6">
    <name type="scientific">Anaerococcus prevotii ACS-065-V-Col13</name>
    <dbReference type="NCBI Taxonomy" id="879305"/>
    <lineage>
        <taxon>Bacteria</taxon>
        <taxon>Bacillati</taxon>
        <taxon>Bacillota</taxon>
        <taxon>Tissierellia</taxon>
        <taxon>Tissierellales</taxon>
        <taxon>Peptoniphilaceae</taxon>
        <taxon>Anaerococcus</taxon>
    </lineage>
</organism>
<dbReference type="eggNOG" id="COG0803">
    <property type="taxonomic scope" value="Bacteria"/>
</dbReference>